<gene>
    <name evidence="4" type="ORF">OLEA9_A121435</name>
</gene>
<dbReference type="PANTHER" id="PTHR11240">
    <property type="entry name" value="RIBONUCLEASE T2"/>
    <property type="match status" value="1"/>
</dbReference>
<evidence type="ECO:0000256" key="2">
    <source>
        <dbReference type="ARBA" id="ARBA00022759"/>
    </source>
</evidence>
<evidence type="ECO:0000313" key="5">
    <source>
        <dbReference type="Proteomes" id="UP000594638"/>
    </source>
</evidence>
<dbReference type="Gramene" id="OE9A121435T1">
    <property type="protein sequence ID" value="OE9A121435C1"/>
    <property type="gene ID" value="OE9A121435"/>
</dbReference>
<name>A0A8S0TFX6_OLEEU</name>
<evidence type="ECO:0000313" key="4">
    <source>
        <dbReference type="EMBL" id="CAA3002323.1"/>
    </source>
</evidence>
<keyword evidence="2" id="KW-0255">Endonuclease</keyword>
<organism evidence="4 5">
    <name type="scientific">Olea europaea subsp. europaea</name>
    <dbReference type="NCBI Taxonomy" id="158383"/>
    <lineage>
        <taxon>Eukaryota</taxon>
        <taxon>Viridiplantae</taxon>
        <taxon>Streptophyta</taxon>
        <taxon>Embryophyta</taxon>
        <taxon>Tracheophyta</taxon>
        <taxon>Spermatophyta</taxon>
        <taxon>Magnoliopsida</taxon>
        <taxon>eudicotyledons</taxon>
        <taxon>Gunneridae</taxon>
        <taxon>Pentapetalae</taxon>
        <taxon>asterids</taxon>
        <taxon>lamiids</taxon>
        <taxon>Lamiales</taxon>
        <taxon>Oleaceae</taxon>
        <taxon>Oleeae</taxon>
        <taxon>Olea</taxon>
    </lineage>
</organism>
<dbReference type="SUPFAM" id="SSF55895">
    <property type="entry name" value="Ribonuclease Rh-like"/>
    <property type="match status" value="1"/>
</dbReference>
<dbReference type="GO" id="GO:0033897">
    <property type="term" value="F:ribonuclease T2 activity"/>
    <property type="evidence" value="ECO:0007669"/>
    <property type="project" value="InterPro"/>
</dbReference>
<reference evidence="4 5" key="1">
    <citation type="submission" date="2019-12" db="EMBL/GenBank/DDBJ databases">
        <authorList>
            <person name="Alioto T."/>
            <person name="Alioto T."/>
            <person name="Gomez Garrido J."/>
        </authorList>
    </citation>
    <scope>NUCLEOTIDE SEQUENCE [LARGE SCALE GENOMIC DNA]</scope>
</reference>
<dbReference type="PANTHER" id="PTHR11240:SF72">
    <property type="entry name" value="RIBONUCLEASE 1"/>
    <property type="match status" value="1"/>
</dbReference>
<comment type="similarity">
    <text evidence="1 3">Belongs to the RNase T2 family.</text>
</comment>
<dbReference type="EMBL" id="CACTIH010005829">
    <property type="protein sequence ID" value="CAA3002323.1"/>
    <property type="molecule type" value="Genomic_DNA"/>
</dbReference>
<dbReference type="InterPro" id="IPR036430">
    <property type="entry name" value="RNase_T2-like_sf"/>
</dbReference>
<dbReference type="Proteomes" id="UP000594638">
    <property type="component" value="Unassembled WGS sequence"/>
</dbReference>
<keyword evidence="2" id="KW-0540">Nuclease</keyword>
<protein>
    <submittedName>
        <fullName evidence="4">Extracellular ribonuclease LE</fullName>
    </submittedName>
</protein>
<dbReference type="GO" id="GO:0005576">
    <property type="term" value="C:extracellular region"/>
    <property type="evidence" value="ECO:0007669"/>
    <property type="project" value="TreeGrafter"/>
</dbReference>
<keyword evidence="5" id="KW-1185">Reference proteome</keyword>
<dbReference type="GO" id="GO:0006401">
    <property type="term" value="P:RNA catabolic process"/>
    <property type="evidence" value="ECO:0007669"/>
    <property type="project" value="TreeGrafter"/>
</dbReference>
<dbReference type="GO" id="GO:0003723">
    <property type="term" value="F:RNA binding"/>
    <property type="evidence" value="ECO:0007669"/>
    <property type="project" value="InterPro"/>
</dbReference>
<dbReference type="OrthoDB" id="1898737at2759"/>
<dbReference type="InterPro" id="IPR001568">
    <property type="entry name" value="RNase_T2-like"/>
</dbReference>
<proteinExistence type="inferred from homology"/>
<evidence type="ECO:0000256" key="3">
    <source>
        <dbReference type="RuleBase" id="RU004328"/>
    </source>
</evidence>
<dbReference type="Gene3D" id="3.90.730.10">
    <property type="entry name" value="Ribonuclease T2-like"/>
    <property type="match status" value="1"/>
</dbReference>
<evidence type="ECO:0000256" key="1">
    <source>
        <dbReference type="ARBA" id="ARBA00007469"/>
    </source>
</evidence>
<comment type="caution">
    <text evidence="4">The sequence shown here is derived from an EMBL/GenBank/DDBJ whole genome shotgun (WGS) entry which is preliminary data.</text>
</comment>
<keyword evidence="2" id="KW-0378">Hydrolase</keyword>
<sequence>MTNGEDYMSSGEVGLEAQDVADIKTELDEMWPDLHGNNFYFWDMEWRKHGHGFRFSNPTSYFELAIHCKRKLDDIIGRDLVEYLRQKGIGPTATADYDNQLFPRKINREIHFTVAIKCNTAANGNSQLLEIRICFTATGDLDDCKNNVGDKKYIARDCNSRIIFPAQRERRDEL</sequence>
<dbReference type="Pfam" id="PF00445">
    <property type="entry name" value="Ribonuclease_T2"/>
    <property type="match status" value="1"/>
</dbReference>
<accession>A0A8S0TFX6</accession>
<dbReference type="AlphaFoldDB" id="A0A8S0TFX6"/>